<dbReference type="AlphaFoldDB" id="A0A9N9EJ06"/>
<comment type="caution">
    <text evidence="1">The sequence shown here is derived from an EMBL/GenBank/DDBJ whole genome shotgun (WGS) entry which is preliminary data.</text>
</comment>
<name>A0A9N9EJ06_FUNMO</name>
<evidence type="ECO:0000313" key="1">
    <source>
        <dbReference type="EMBL" id="CAG8680693.1"/>
    </source>
</evidence>
<dbReference type="Proteomes" id="UP000789375">
    <property type="component" value="Unassembled WGS sequence"/>
</dbReference>
<evidence type="ECO:0000313" key="2">
    <source>
        <dbReference type="Proteomes" id="UP000789375"/>
    </source>
</evidence>
<protein>
    <submittedName>
        <fullName evidence="1">8940_t:CDS:1</fullName>
    </submittedName>
</protein>
<proteinExistence type="predicted"/>
<sequence length="126" mass="14792">MYIESILLPFSIPMLDEMYKIKLKDIDEMDSGESKVLVKEVFNKSIKKSSVLNLGANLSRKFAVRIFENHPRDSLNESLRIDKQFIPSNEIILLICRTHFSFLPAKQFILYKHFLMSSFRAQETIY</sequence>
<accession>A0A9N9EJ06</accession>
<keyword evidence="2" id="KW-1185">Reference proteome</keyword>
<gene>
    <name evidence="1" type="ORF">FMOSSE_LOCUS12871</name>
</gene>
<dbReference type="EMBL" id="CAJVPP010006684">
    <property type="protein sequence ID" value="CAG8680693.1"/>
    <property type="molecule type" value="Genomic_DNA"/>
</dbReference>
<organism evidence="1 2">
    <name type="scientific">Funneliformis mosseae</name>
    <name type="common">Endomycorrhizal fungus</name>
    <name type="synonym">Glomus mosseae</name>
    <dbReference type="NCBI Taxonomy" id="27381"/>
    <lineage>
        <taxon>Eukaryota</taxon>
        <taxon>Fungi</taxon>
        <taxon>Fungi incertae sedis</taxon>
        <taxon>Mucoromycota</taxon>
        <taxon>Glomeromycotina</taxon>
        <taxon>Glomeromycetes</taxon>
        <taxon>Glomerales</taxon>
        <taxon>Glomeraceae</taxon>
        <taxon>Funneliformis</taxon>
    </lineage>
</organism>
<reference evidence="1" key="1">
    <citation type="submission" date="2021-06" db="EMBL/GenBank/DDBJ databases">
        <authorList>
            <person name="Kallberg Y."/>
            <person name="Tangrot J."/>
            <person name="Rosling A."/>
        </authorList>
    </citation>
    <scope>NUCLEOTIDE SEQUENCE</scope>
    <source>
        <strain evidence="1">87-6 pot B 2015</strain>
    </source>
</reference>